<dbReference type="FunFam" id="1.10.10.60:FF:000001">
    <property type="entry name" value="MYB-related transcription factor"/>
    <property type="match status" value="1"/>
</dbReference>
<dbReference type="CDD" id="cd00167">
    <property type="entry name" value="SANT"/>
    <property type="match status" value="2"/>
</dbReference>
<dbReference type="PANTHER" id="PTHR10641:SF1413">
    <property type="entry name" value="MYB-RELATED PROTEIN MYB4"/>
    <property type="match status" value="1"/>
</dbReference>
<evidence type="ECO:0000256" key="6">
    <source>
        <dbReference type="ARBA" id="ARBA00023242"/>
    </source>
</evidence>
<reference evidence="10" key="1">
    <citation type="submission" date="2020-03" db="EMBL/GenBank/DDBJ databases">
        <title>Castanea mollissima Vanexum genome sequencing.</title>
        <authorList>
            <person name="Staton M."/>
        </authorList>
    </citation>
    <scope>NUCLEOTIDE SEQUENCE</scope>
    <source>
        <tissue evidence="10">Leaf</tissue>
    </source>
</reference>
<keyword evidence="6" id="KW-0539">Nucleus</keyword>
<evidence type="ECO:0000256" key="3">
    <source>
        <dbReference type="ARBA" id="ARBA00023015"/>
    </source>
</evidence>
<feature type="domain" description="HTH myb-type" evidence="9">
    <location>
        <begin position="62"/>
        <end position="116"/>
    </location>
</feature>
<dbReference type="SMART" id="SM00717">
    <property type="entry name" value="SANT"/>
    <property type="match status" value="2"/>
</dbReference>
<dbReference type="InterPro" id="IPR017930">
    <property type="entry name" value="Myb_dom"/>
</dbReference>
<keyword evidence="5" id="KW-0804">Transcription</keyword>
<dbReference type="EMBL" id="JRKL02000116">
    <property type="protein sequence ID" value="KAF3974935.1"/>
    <property type="molecule type" value="Genomic_DNA"/>
</dbReference>
<dbReference type="Proteomes" id="UP000737018">
    <property type="component" value="Unassembled WGS sequence"/>
</dbReference>
<evidence type="ECO:0000259" key="8">
    <source>
        <dbReference type="PROSITE" id="PS50090"/>
    </source>
</evidence>
<dbReference type="Gene3D" id="1.10.10.60">
    <property type="entry name" value="Homeodomain-like"/>
    <property type="match status" value="2"/>
</dbReference>
<dbReference type="GO" id="GO:0005634">
    <property type="term" value="C:nucleus"/>
    <property type="evidence" value="ECO:0007669"/>
    <property type="project" value="UniProtKB-SubCell"/>
</dbReference>
<comment type="caution">
    <text evidence="10">The sequence shown here is derived from an EMBL/GenBank/DDBJ whole genome shotgun (WGS) entry which is preliminary data.</text>
</comment>
<feature type="compositionally biased region" description="Low complexity" evidence="7">
    <location>
        <begin position="161"/>
        <end position="174"/>
    </location>
</feature>
<dbReference type="InterPro" id="IPR001005">
    <property type="entry name" value="SANT/Myb"/>
</dbReference>
<evidence type="ECO:0000256" key="1">
    <source>
        <dbReference type="ARBA" id="ARBA00004123"/>
    </source>
</evidence>
<keyword evidence="3" id="KW-0805">Transcription regulation</keyword>
<keyword evidence="2" id="KW-0677">Repeat</keyword>
<organism evidence="10 11">
    <name type="scientific">Castanea mollissima</name>
    <name type="common">Chinese chestnut</name>
    <dbReference type="NCBI Taxonomy" id="60419"/>
    <lineage>
        <taxon>Eukaryota</taxon>
        <taxon>Viridiplantae</taxon>
        <taxon>Streptophyta</taxon>
        <taxon>Embryophyta</taxon>
        <taxon>Tracheophyta</taxon>
        <taxon>Spermatophyta</taxon>
        <taxon>Magnoliopsida</taxon>
        <taxon>eudicotyledons</taxon>
        <taxon>Gunneridae</taxon>
        <taxon>Pentapetalae</taxon>
        <taxon>rosids</taxon>
        <taxon>fabids</taxon>
        <taxon>Fagales</taxon>
        <taxon>Fagaceae</taxon>
        <taxon>Castanea</taxon>
    </lineage>
</organism>
<feature type="domain" description="Myb-like" evidence="8">
    <location>
        <begin position="9"/>
        <end position="61"/>
    </location>
</feature>
<gene>
    <name evidence="10" type="ORF">CMV_001779</name>
</gene>
<name>A0A8J4VXP5_9ROSI</name>
<evidence type="ECO:0000256" key="4">
    <source>
        <dbReference type="ARBA" id="ARBA00023125"/>
    </source>
</evidence>
<dbReference type="SUPFAM" id="SSF46689">
    <property type="entry name" value="Homeodomain-like"/>
    <property type="match status" value="1"/>
</dbReference>
<dbReference type="InterPro" id="IPR015495">
    <property type="entry name" value="Myb_TF_plants"/>
</dbReference>
<proteinExistence type="predicted"/>
<dbReference type="Pfam" id="PF00249">
    <property type="entry name" value="Myb_DNA-binding"/>
    <property type="match status" value="2"/>
</dbReference>
<dbReference type="AlphaFoldDB" id="A0A8J4VXP5"/>
<sequence>MVRAPCCEKMGLKKGPWTPQEDQILISYIQKYGHGNWRALPKQAGLLRCGKSCRLRWTNYLRPDIKRGNFSIEEEETIIKLHEMLGNRWSAIAARLPGRTDNEIKNVWHTHLKKRLKQNQAYPETKLQPTNCDSNAPVQSESSSLTAPSQQGFESPAYTTMSPQTSSSDDISSATDASMATMDQNNMTNNIKGEHIDIWETFPTIDEEFWSDAPLAENISMPSSLLPNNDELLQAQFPFNSTELVEPDYSDGSNIIGDGMDFWYNLFIGAGGSPELSEF</sequence>
<keyword evidence="11" id="KW-1185">Reference proteome</keyword>
<dbReference type="OrthoDB" id="2143914at2759"/>
<dbReference type="PROSITE" id="PS51294">
    <property type="entry name" value="HTH_MYB"/>
    <property type="match status" value="2"/>
</dbReference>
<feature type="domain" description="Myb-like" evidence="8">
    <location>
        <begin position="62"/>
        <end position="112"/>
    </location>
</feature>
<dbReference type="PROSITE" id="PS50090">
    <property type="entry name" value="MYB_LIKE"/>
    <property type="match status" value="2"/>
</dbReference>
<keyword evidence="4" id="KW-0238">DNA-binding</keyword>
<dbReference type="FunFam" id="1.10.10.60:FF:000316">
    <property type="entry name" value="Transcription factor MYB15"/>
    <property type="match status" value="1"/>
</dbReference>
<feature type="compositionally biased region" description="Polar residues" evidence="7">
    <location>
        <begin position="118"/>
        <end position="160"/>
    </location>
</feature>
<protein>
    <submittedName>
        <fullName evidence="10">Uncharacterized protein</fullName>
    </submittedName>
</protein>
<accession>A0A8J4VXP5</accession>
<evidence type="ECO:0000259" key="9">
    <source>
        <dbReference type="PROSITE" id="PS51294"/>
    </source>
</evidence>
<feature type="domain" description="HTH myb-type" evidence="9">
    <location>
        <begin position="9"/>
        <end position="61"/>
    </location>
</feature>
<dbReference type="PANTHER" id="PTHR10641">
    <property type="entry name" value="MYB FAMILY TRANSCRIPTION FACTOR"/>
    <property type="match status" value="1"/>
</dbReference>
<evidence type="ECO:0000313" key="10">
    <source>
        <dbReference type="EMBL" id="KAF3974935.1"/>
    </source>
</evidence>
<evidence type="ECO:0000256" key="5">
    <source>
        <dbReference type="ARBA" id="ARBA00023163"/>
    </source>
</evidence>
<feature type="region of interest" description="Disordered" evidence="7">
    <location>
        <begin position="118"/>
        <end position="174"/>
    </location>
</feature>
<evidence type="ECO:0000256" key="2">
    <source>
        <dbReference type="ARBA" id="ARBA00022737"/>
    </source>
</evidence>
<evidence type="ECO:0000313" key="11">
    <source>
        <dbReference type="Proteomes" id="UP000737018"/>
    </source>
</evidence>
<comment type="subcellular location">
    <subcellularLocation>
        <location evidence="1">Nucleus</location>
    </subcellularLocation>
</comment>
<evidence type="ECO:0000256" key="7">
    <source>
        <dbReference type="SAM" id="MobiDB-lite"/>
    </source>
</evidence>
<dbReference type="InterPro" id="IPR009057">
    <property type="entry name" value="Homeodomain-like_sf"/>
</dbReference>
<dbReference type="GO" id="GO:0003677">
    <property type="term" value="F:DNA binding"/>
    <property type="evidence" value="ECO:0007669"/>
    <property type="project" value="UniProtKB-KW"/>
</dbReference>